<feature type="compositionally biased region" description="Basic residues" evidence="1">
    <location>
        <begin position="1"/>
        <end position="11"/>
    </location>
</feature>
<accession>A0A2U7UAS2</accession>
<gene>
    <name evidence="2" type="ORF">pqer_cds_1104</name>
</gene>
<dbReference type="EMBL" id="MG011689">
    <property type="protein sequence ID" value="AVK75526.1"/>
    <property type="molecule type" value="Genomic_DNA"/>
</dbReference>
<protein>
    <submittedName>
        <fullName evidence="2">Uncharacterized protein</fullName>
    </submittedName>
</protein>
<sequence>MFWRRARTKARKTPDAAPATATRGTHQEPTRPSYDDVDYWEAKLNPWLNPQTTTERDAQAWPERRGAGTMTHASATDRQGVGECIVEPPDAPYAAGFTIHTGLITPAAFDARIPREARLVLAVGEARVPVAFDVREVVGAVEREGLLRSEVATCFMGESDLVRARATARTAREQEIARLLFQPPRVEAVVDPYGAWGLVAAREARSARHPAPTRGPGLPAVALGVRPTAVAVGVGGARTGPHPTRLQRPPAFSVYDDVTARDMGYIDMYGDGDDDQDDDDYEDDDDGYDN</sequence>
<dbReference type="GeneID" id="36844667"/>
<feature type="compositionally biased region" description="Acidic residues" evidence="1">
    <location>
        <begin position="270"/>
        <end position="290"/>
    </location>
</feature>
<name>A0A2U7UAS2_9VIRU</name>
<evidence type="ECO:0000313" key="2">
    <source>
        <dbReference type="EMBL" id="AVK75526.1"/>
    </source>
</evidence>
<dbReference type="RefSeq" id="YP_009483795.1">
    <property type="nucleotide sequence ID" value="NC_037667.1"/>
</dbReference>
<dbReference type="KEGG" id="vg:36844667"/>
<feature type="region of interest" description="Disordered" evidence="1">
    <location>
        <begin position="266"/>
        <end position="290"/>
    </location>
</feature>
<organism evidence="2">
    <name type="scientific">Pandoravirus quercus</name>
    <dbReference type="NCBI Taxonomy" id="2107709"/>
    <lineage>
        <taxon>Viruses</taxon>
        <taxon>Pandoravirus</taxon>
    </lineage>
</organism>
<proteinExistence type="predicted"/>
<feature type="region of interest" description="Disordered" evidence="1">
    <location>
        <begin position="1"/>
        <end position="33"/>
    </location>
</feature>
<dbReference type="Proteomes" id="UP000248852">
    <property type="component" value="Segment"/>
</dbReference>
<evidence type="ECO:0000256" key="1">
    <source>
        <dbReference type="SAM" id="MobiDB-lite"/>
    </source>
</evidence>
<reference evidence="2" key="1">
    <citation type="journal article" date="2018" name="Nat. Commun.">
        <title>Diversity and evolution of the emerging Pandoraviridae family.</title>
        <authorList>
            <person name="Legendre M."/>
            <person name="Fabre E."/>
            <person name="Poirot O."/>
            <person name="Jeudy S."/>
            <person name="Lartigue A."/>
            <person name="Alempic J.M."/>
            <person name="Beucher L."/>
            <person name="Philippe N."/>
            <person name="Bertaux L."/>
            <person name="Christo-Foroux E."/>
            <person name="Labadie K."/>
            <person name="Coute Y."/>
            <person name="Abergel C."/>
            <person name="Claverie J.M."/>
        </authorList>
    </citation>
    <scope>NUCLEOTIDE SEQUENCE [LARGE SCALE GENOMIC DNA]</scope>
    <source>
        <strain evidence="2">Quercus</strain>
    </source>
</reference>